<dbReference type="InterPro" id="IPR011059">
    <property type="entry name" value="Metal-dep_hydrolase_composite"/>
</dbReference>
<dbReference type="Gene3D" id="3.20.20.140">
    <property type="entry name" value="Metal-dependent hydrolases"/>
    <property type="match status" value="1"/>
</dbReference>
<dbReference type="Gene3D" id="2.30.40.10">
    <property type="entry name" value="Urease, subunit C, domain 1"/>
    <property type="match status" value="1"/>
</dbReference>
<dbReference type="OrthoDB" id="5485695at2"/>
<proteinExistence type="predicted"/>
<dbReference type="AlphaFoldDB" id="A0A0D2IXV3"/>
<keyword evidence="4" id="KW-1185">Reference proteome</keyword>
<dbReference type="SUPFAM" id="SSF51338">
    <property type="entry name" value="Composite domain of metallo-dependent hydrolases"/>
    <property type="match status" value="1"/>
</dbReference>
<evidence type="ECO:0000313" key="3">
    <source>
        <dbReference type="EMBL" id="KIX10869.1"/>
    </source>
</evidence>
<dbReference type="PANTHER" id="PTHR22642:SF2">
    <property type="entry name" value="PROTEIN LONG AFTER FAR-RED 3"/>
    <property type="match status" value="1"/>
</dbReference>
<dbReference type="RefSeq" id="WP_052515595.1">
    <property type="nucleotide sequence ID" value="NZ_AZAC01000078.1"/>
</dbReference>
<dbReference type="GO" id="GO:0016810">
    <property type="term" value="F:hydrolase activity, acting on carbon-nitrogen (but not peptide) bonds"/>
    <property type="evidence" value="ECO:0007669"/>
    <property type="project" value="InterPro"/>
</dbReference>
<evidence type="ECO:0000313" key="4">
    <source>
        <dbReference type="Proteomes" id="UP000032233"/>
    </source>
</evidence>
<dbReference type="InterPro" id="IPR032466">
    <property type="entry name" value="Metal_Hydrolase"/>
</dbReference>
<comment type="caution">
    <text evidence="3">The sequence shown here is derived from an EMBL/GenBank/DDBJ whole genome shotgun (WGS) entry which is preliminary data.</text>
</comment>
<reference evidence="3 4" key="1">
    <citation type="submission" date="2013-11" db="EMBL/GenBank/DDBJ databases">
        <title>Metagenomic analysis of a methanogenic consortium involved in long chain n-alkane degradation.</title>
        <authorList>
            <person name="Davidova I.A."/>
            <person name="Callaghan A.V."/>
            <person name="Wawrik B."/>
            <person name="Pruitt S."/>
            <person name="Marks C."/>
            <person name="Duncan K.E."/>
            <person name="Suflita J.M."/>
        </authorList>
    </citation>
    <scope>NUCLEOTIDE SEQUENCE [LARGE SCALE GENOMIC DNA]</scope>
    <source>
        <strain evidence="3 4">SPR</strain>
    </source>
</reference>
<accession>A0A0D2IXV3</accession>
<evidence type="ECO:0000259" key="2">
    <source>
        <dbReference type="Pfam" id="PF07969"/>
    </source>
</evidence>
<gene>
    <name evidence="3" type="ORF">X474_26835</name>
</gene>
<dbReference type="STRING" id="1429043.X474_26835"/>
<dbReference type="EMBL" id="AZAC01000078">
    <property type="protein sequence ID" value="KIX10869.1"/>
    <property type="molecule type" value="Genomic_DNA"/>
</dbReference>
<dbReference type="InterPro" id="IPR033932">
    <property type="entry name" value="YtcJ-like"/>
</dbReference>
<dbReference type="Gene3D" id="3.10.310.70">
    <property type="match status" value="1"/>
</dbReference>
<dbReference type="Pfam" id="PF07969">
    <property type="entry name" value="Amidohydro_3"/>
    <property type="match status" value="1"/>
</dbReference>
<sequence>MPSNEFAIYSANIFTGDPKAPWAQAVGVKDGVIAFVGSDEEVKQAMGEAKSYDMKGRLVCPGLTDSHCHFISLGQSLMQVDMRNLTSLKACRERLKEAAAKAKPGQWVLGRNWNHHMWEEGREPVKADMDDLLPDNPAMMVRVCGHSQWVNSKALEACGITKDTPDPSGGKYERDENGEPTGLLREARRVIMSFVPKPSREELKEAALTAQKKALAGGLTRVHSYESLAEWDAFSELEKEGKLKIRVNHLIHTDDLMKAVERGIKPGMGSDRLWIGHIKHFADGSLGANTALLFEPYCDEPDNCGLPFLDQDELKERLAKAYEHGFGIAIHAIGDKAVYNCLEAIESARQKHPKDDRRDSIEHVQLCRPQDLERFIDMDIAASVQPVFIPTDWAVAESRWGADRCKNGYSWKTIMEKNIRIQFGSDSPVEPIEPIYGLQAAVLRQTTDLKPEGGWLPEQRLSLEQALTGFTRTPAWTARKEDVLGKIAPGAWADMTIFAKDLAQTPAEEWIGVDTEMTIIGGEVVYQK</sequence>
<feature type="region of interest" description="Disordered" evidence="1">
    <location>
        <begin position="160"/>
        <end position="179"/>
    </location>
</feature>
<keyword evidence="3" id="KW-0378">Hydrolase</keyword>
<feature type="domain" description="Amidohydrolase 3" evidence="2">
    <location>
        <begin position="52"/>
        <end position="526"/>
    </location>
</feature>
<dbReference type="InterPro" id="IPR013108">
    <property type="entry name" value="Amidohydro_3"/>
</dbReference>
<dbReference type="Proteomes" id="UP000032233">
    <property type="component" value="Unassembled WGS sequence"/>
</dbReference>
<organism evidence="3 4">
    <name type="scientific">Dethiosulfatarculus sandiegensis</name>
    <dbReference type="NCBI Taxonomy" id="1429043"/>
    <lineage>
        <taxon>Bacteria</taxon>
        <taxon>Pseudomonadati</taxon>
        <taxon>Thermodesulfobacteriota</taxon>
        <taxon>Desulfarculia</taxon>
        <taxon>Desulfarculales</taxon>
        <taxon>Desulfarculaceae</taxon>
        <taxon>Dethiosulfatarculus</taxon>
    </lineage>
</organism>
<name>A0A0D2IXV3_9BACT</name>
<dbReference type="PANTHER" id="PTHR22642">
    <property type="entry name" value="IMIDAZOLONEPROPIONASE"/>
    <property type="match status" value="1"/>
</dbReference>
<dbReference type="CDD" id="cd01300">
    <property type="entry name" value="YtcJ_like"/>
    <property type="match status" value="1"/>
</dbReference>
<dbReference type="SUPFAM" id="SSF51556">
    <property type="entry name" value="Metallo-dependent hydrolases"/>
    <property type="match status" value="1"/>
</dbReference>
<dbReference type="InParanoid" id="A0A0D2IXV3"/>
<protein>
    <submittedName>
        <fullName evidence="3">Metal-dependent hydrolase</fullName>
    </submittedName>
</protein>
<evidence type="ECO:0000256" key="1">
    <source>
        <dbReference type="SAM" id="MobiDB-lite"/>
    </source>
</evidence>